<dbReference type="InterPro" id="IPR002557">
    <property type="entry name" value="Chitin-bd_dom"/>
</dbReference>
<feature type="compositionally biased region" description="Polar residues" evidence="1">
    <location>
        <begin position="1117"/>
        <end position="1141"/>
    </location>
</feature>
<dbReference type="InterPro" id="IPR036508">
    <property type="entry name" value="Chitin-bd_dom_sf"/>
</dbReference>
<dbReference type="Proteomes" id="UP000494040">
    <property type="component" value="Unassembled WGS sequence"/>
</dbReference>
<evidence type="ECO:0000256" key="2">
    <source>
        <dbReference type="SAM" id="SignalP"/>
    </source>
</evidence>
<feature type="compositionally biased region" description="Polar residues" evidence="1">
    <location>
        <begin position="1370"/>
        <end position="1419"/>
    </location>
</feature>
<dbReference type="EnsemblMetazoa" id="XM_024226554.1">
    <property type="protein sequence ID" value="XP_024082322.1"/>
    <property type="gene ID" value="LOC106662011"/>
</dbReference>
<feature type="region of interest" description="Disordered" evidence="1">
    <location>
        <begin position="1926"/>
        <end position="1952"/>
    </location>
</feature>
<sequence length="2050" mass="225098">MILCLTPLAISFINLIDVVLTGGVDSCPTDGIHPSLDSCTIYTRCFQGFPFHFHCGKREVFDVESKSCVKFKQLQNCYKFDCAKNHKYAVYEGDPSYYSLCDKGKAIAIKLCKEGLIFDESKQTCVFKCQQAGIVQHPFDCTMYIECPYNFFKNFWIKRRCPPRSWFHPTEKVCTINEIEKCAAAKNHISIHNTQQFTLRPEKWRKKKKNDIQEVSIEQNDSVQINNELLKLGENTQELSVSKATKHYRLNKGSSTTENNVNVIEDSSTDYYLKSAEYTTPKTDETSTTYQTKHHDPSDLIDSGTNFYRHTTDTNSGSVINYKQNYYSSTLSIILRPDNKSNNALSTPDDLKMKVEIPEESGNFNTEITSEINGETVNFSSSTVDSLVVSTKPATVTDESTYSPNFRTTELKRNEKSAKNKQTTNFDRKELSDLPSTNYPEHTSYMTDSDYNLEQTQHYDTSTLNIKHTNEKGSKNKYTTNFDSSELTDSATPHYHQHSTVTSNGGSNLYYTNNYDTFTLNTLKPPNDKTSGSSTIVSLPVPTNDDISKVTDRSTVSQFFRTTETNEESSKSSIFNQTELPEKPSTNSLATDVSNDGSTKNYIQNYYPSTTNSTLPPNIKTNNGSSTTETLTVSTTEDVVKVTDKSAVSHSFSTSVPTIPKRNEETSKTTKTATFNQNELPESTNYHSHSTETNNDGSTMEYTKNYYTSTLNSTLPPNDKSNNSSSAKESLSVSTTEDIHKVTYGSTILYTFTTEQTIQQQNEASSTTTFDQNELSESTSTNYYLHSTVATNSGSTSDYTQSKDASIVNSKLQPNSETNNSSSTTESLEILSTLKDDGKATNKSTVSHTNAEYTTPEKNMESTTIVETSSSHQNELTDSPSTNYPPDGANKNNGDSLTDSTQNFNMSTLNSTLSPNDKSNNSSSAMESLAESTTEDVNKVKENTVSYTYASTENTTPKTNEEISTEPQSSNGDSLTDSMQNYSTSTFQVTSPQKDRHGNDTSSTESLALPTKEDDGKATDKSTVSYTFGSTEHTTHGKNTENSNNGDSTTDSTKNINLSTLTSLLPPNDKSNCSNCSSNPEYLTMSTTERVTNESTVSYTYATIENATPKTNEEISTEPQSSNGDSTTDSMQNYFTSTVDVTSPPKDLPSNDTTSTESLALPTKEDDGKAADKSTVSYTFRSTEHTTNGKNKENSVTTETTFFHQNELSETPSTPSLNYPSDGVNTNYGDSTTDSTQKNNLFTVNSTISPNDKSNNSSSTLESLAVSTTEKVTNESSVSYTYATIENATPKTNEEISTEPHTINASNNSDTTTDSMQNYYTSTFHVTSPPKDLPSNDTTSTESLALPTKENDGKVTDKSTVSYTFRSTEYTTHGKNKENSVTTETTSFHQNEFSVSPSTPSLNYPSDGANTDNGDSMTDSTENNNLSTLNSSVPSNDKSNNSSSTPESLAVSTTERVTNESTVSYTFGSTEHTTHGKNKENSVTTSFHQNELSESPSTPSLNNPSDGANTNYGDATVNSTQNHNLSTLNSTLPPKDKSTSSSTEFLGVSTTEDKITDETTILYTITTKYTPPETNEENSKTTFSQNELSMSPSTNYDAHSTNAKNNNDSTTDSTQHYNTSTFNVTFQPKHQPNNDSSTTESFALPTTVDDAKVINKSSVSHKFRSTEHTTYGSSTTAETTSVHQNELSESSTNYNSHSTDISNGSTYTQIYYPSTLNSTLPSNANYNNGSFTTESIAAPSINYSSDGVNTHNGESTVDSTQNYNTSTLNSTLPPNTNDDSFTTKSLHISTTEDIAKVTDDITVSHSFKTTKYTTQKSVENTTHLSELSPSPTPNYTSDTQNGHSTGSTGNYPQNYTFSSETNLPPSRPTQNVVTKDNICEQNEINVGTSTEVGLKNSPTTMSNTLLTLPWIDAFLLTRKTVHSCAQSKDESTIQEHDNNTESTTESTFSPDFQTSNFTTNVVTIDHTSGEFKTPITVTPVPTVLETTSPDSKEFAIGIGTATTPFSFTTTLDYSNVDYDENMAVTTTFHYDDAETTTISPTSEIAVLPWA</sequence>
<feature type="compositionally biased region" description="Basic and acidic residues" evidence="1">
    <location>
        <begin position="1927"/>
        <end position="1939"/>
    </location>
</feature>
<feature type="compositionally biased region" description="Polar residues" evidence="1">
    <location>
        <begin position="1021"/>
        <end position="1032"/>
    </location>
</feature>
<dbReference type="Pfam" id="PF01607">
    <property type="entry name" value="CBM_14"/>
    <property type="match status" value="2"/>
</dbReference>
<dbReference type="KEGG" id="clec:106662011"/>
<dbReference type="SUPFAM" id="SSF57625">
    <property type="entry name" value="Invertebrate chitin-binding proteins"/>
    <property type="match status" value="3"/>
</dbReference>
<feature type="compositionally biased region" description="Polar residues" evidence="1">
    <location>
        <begin position="1682"/>
        <end position="1700"/>
    </location>
</feature>
<dbReference type="EnsemblMetazoa" id="XM_024226556.1">
    <property type="protein sequence ID" value="XP_024082324.1"/>
    <property type="gene ID" value="LOC106662011"/>
</dbReference>
<evidence type="ECO:0000256" key="1">
    <source>
        <dbReference type="SAM" id="MobiDB-lite"/>
    </source>
</evidence>
<feature type="region of interest" description="Disordered" evidence="1">
    <location>
        <begin position="653"/>
        <end position="736"/>
    </location>
</feature>
<accession>A0A8I6SJJ9</accession>
<feature type="region of interest" description="Disordered" evidence="1">
    <location>
        <begin position="1669"/>
        <end position="1700"/>
    </location>
</feature>
<feature type="compositionally biased region" description="Low complexity" evidence="1">
    <location>
        <begin position="720"/>
        <end position="734"/>
    </location>
</feature>
<feature type="compositionally biased region" description="Polar residues" evidence="1">
    <location>
        <begin position="943"/>
        <end position="958"/>
    </location>
</feature>
<keyword evidence="5" id="KW-1185">Reference proteome</keyword>
<feature type="signal peptide" evidence="2">
    <location>
        <begin position="1"/>
        <end position="26"/>
    </location>
</feature>
<feature type="compositionally biased region" description="Polar residues" evidence="1">
    <location>
        <begin position="1481"/>
        <end position="1532"/>
    </location>
</feature>
<feature type="compositionally biased region" description="Polar residues" evidence="1">
    <location>
        <begin position="574"/>
        <end position="624"/>
    </location>
</feature>
<feature type="region of interest" description="Disordered" evidence="1">
    <location>
        <begin position="834"/>
        <end position="1080"/>
    </location>
</feature>
<feature type="region of interest" description="Disordered" evidence="1">
    <location>
        <begin position="1370"/>
        <end position="1546"/>
    </location>
</feature>
<evidence type="ECO:0000313" key="5">
    <source>
        <dbReference type="Proteomes" id="UP000494040"/>
    </source>
</evidence>
<feature type="compositionally biased region" description="Low complexity" evidence="1">
    <location>
        <begin position="1420"/>
        <end position="1436"/>
    </location>
</feature>
<dbReference type="OrthoDB" id="6020543at2759"/>
<feature type="chain" id="PRO_5036269608" description="Chitin-binding type-2 domain-containing protein" evidence="2">
    <location>
        <begin position="27"/>
        <end position="2050"/>
    </location>
</feature>
<keyword evidence="2" id="KW-0732">Signal</keyword>
<protein>
    <recommendedName>
        <fullName evidence="3">Chitin-binding type-2 domain-containing protein</fullName>
    </recommendedName>
</protein>
<evidence type="ECO:0000259" key="3">
    <source>
        <dbReference type="PROSITE" id="PS50940"/>
    </source>
</evidence>
<feature type="region of interest" description="Disordered" evidence="1">
    <location>
        <begin position="563"/>
        <end position="632"/>
    </location>
</feature>
<feature type="compositionally biased region" description="Basic and acidic residues" evidence="1">
    <location>
        <begin position="1163"/>
        <end position="1172"/>
    </location>
</feature>
<dbReference type="OMA" id="IWETECT"/>
<reference evidence="4" key="1">
    <citation type="submission" date="2022-01" db="UniProtKB">
        <authorList>
            <consortium name="EnsemblMetazoa"/>
        </authorList>
    </citation>
    <scope>IDENTIFICATION</scope>
</reference>
<feature type="region of interest" description="Disordered" evidence="1">
    <location>
        <begin position="1568"/>
        <end position="1617"/>
    </location>
</feature>
<feature type="compositionally biased region" description="Polar residues" evidence="1">
    <location>
        <begin position="1437"/>
        <end position="1471"/>
    </location>
</feature>
<feature type="compositionally biased region" description="Polar residues" evidence="1">
    <location>
        <begin position="965"/>
        <end position="992"/>
    </location>
</feature>
<dbReference type="EnsemblMetazoa" id="XM_024226555.1">
    <property type="protein sequence ID" value="XP_024082323.1"/>
    <property type="gene ID" value="LOC106662011"/>
</dbReference>
<evidence type="ECO:0000313" key="4">
    <source>
        <dbReference type="EnsemblMetazoa" id="XP_024082322.1"/>
    </source>
</evidence>
<feature type="region of interest" description="Disordered" evidence="1">
    <location>
        <begin position="1105"/>
        <end position="1194"/>
    </location>
</feature>
<feature type="domain" description="Chitin-binding type-2" evidence="3">
    <location>
        <begin position="126"/>
        <end position="184"/>
    </location>
</feature>
<feature type="region of interest" description="Disordered" evidence="1">
    <location>
        <begin position="414"/>
        <end position="443"/>
    </location>
</feature>
<feature type="compositionally biased region" description="Polar residues" evidence="1">
    <location>
        <begin position="1174"/>
        <end position="1194"/>
    </location>
</feature>
<feature type="compositionally biased region" description="Low complexity" evidence="1">
    <location>
        <begin position="1669"/>
        <end position="1681"/>
    </location>
</feature>
<dbReference type="SMART" id="SM00494">
    <property type="entry name" value="ChtBD2"/>
    <property type="match status" value="3"/>
</dbReference>
<feature type="compositionally biased region" description="Polar residues" evidence="1">
    <location>
        <begin position="1040"/>
        <end position="1065"/>
    </location>
</feature>
<proteinExistence type="predicted"/>
<dbReference type="RefSeq" id="XP_024082323.1">
    <property type="nucleotide sequence ID" value="XM_024226555.1"/>
</dbReference>
<feature type="region of interest" description="Disordered" evidence="1">
    <location>
        <begin position="1290"/>
        <end position="1357"/>
    </location>
</feature>
<dbReference type="PROSITE" id="PS50940">
    <property type="entry name" value="CHIT_BIND_II"/>
    <property type="match status" value="2"/>
</dbReference>
<name>A0A8I6SJJ9_CIMLE</name>
<feature type="compositionally biased region" description="Basic and acidic residues" evidence="1">
    <location>
        <begin position="1011"/>
        <end position="1020"/>
    </location>
</feature>
<dbReference type="Gene3D" id="2.170.140.10">
    <property type="entry name" value="Chitin binding domain"/>
    <property type="match status" value="2"/>
</dbReference>
<dbReference type="GO" id="GO:0008061">
    <property type="term" value="F:chitin binding"/>
    <property type="evidence" value="ECO:0007669"/>
    <property type="project" value="InterPro"/>
</dbReference>
<feature type="compositionally biased region" description="Polar residues" evidence="1">
    <location>
        <begin position="434"/>
        <end position="443"/>
    </location>
</feature>
<dbReference type="RefSeq" id="XP_024082324.1">
    <property type="nucleotide sequence ID" value="XM_024226556.1"/>
</dbReference>
<feature type="compositionally biased region" description="Polar residues" evidence="1">
    <location>
        <begin position="1580"/>
        <end position="1617"/>
    </location>
</feature>
<dbReference type="RefSeq" id="XP_024082322.1">
    <property type="nucleotide sequence ID" value="XM_024226554.1"/>
</dbReference>
<feature type="compositionally biased region" description="Polar residues" evidence="1">
    <location>
        <begin position="841"/>
        <end position="932"/>
    </location>
</feature>
<feature type="compositionally biased region" description="Polar residues" evidence="1">
    <location>
        <begin position="1299"/>
        <end position="1326"/>
    </location>
</feature>
<dbReference type="GeneID" id="106662011"/>
<dbReference type="GO" id="GO:0005576">
    <property type="term" value="C:extracellular region"/>
    <property type="evidence" value="ECO:0007669"/>
    <property type="project" value="InterPro"/>
</dbReference>
<feature type="region of interest" description="Disordered" evidence="1">
    <location>
        <begin position="1746"/>
        <end position="1779"/>
    </location>
</feature>
<feature type="compositionally biased region" description="Polar residues" evidence="1">
    <location>
        <begin position="669"/>
        <end position="716"/>
    </location>
</feature>
<feature type="domain" description="Chitin-binding type-2" evidence="3">
    <location>
        <begin position="24"/>
        <end position="79"/>
    </location>
</feature>
<feature type="region of interest" description="Disordered" evidence="1">
    <location>
        <begin position="1818"/>
        <end position="1871"/>
    </location>
</feature>
<organism evidence="4 5">
    <name type="scientific">Cimex lectularius</name>
    <name type="common">Bed bug</name>
    <name type="synonym">Acanthia lectularia</name>
    <dbReference type="NCBI Taxonomy" id="79782"/>
    <lineage>
        <taxon>Eukaryota</taxon>
        <taxon>Metazoa</taxon>
        <taxon>Ecdysozoa</taxon>
        <taxon>Arthropoda</taxon>
        <taxon>Hexapoda</taxon>
        <taxon>Insecta</taxon>
        <taxon>Pterygota</taxon>
        <taxon>Neoptera</taxon>
        <taxon>Paraneoptera</taxon>
        <taxon>Hemiptera</taxon>
        <taxon>Heteroptera</taxon>
        <taxon>Panheteroptera</taxon>
        <taxon>Cimicomorpha</taxon>
        <taxon>Cimicidae</taxon>
        <taxon>Cimex</taxon>
    </lineage>
</organism>